<reference evidence="2" key="1">
    <citation type="submission" date="2016-09" db="EMBL/GenBank/DDBJ databases">
        <authorList>
            <person name="Lysoe E."/>
        </authorList>
    </citation>
    <scope>NUCLEOTIDE SEQUENCE [LARGE SCALE GENOMIC DNA]</scope>
    <source>
        <strain evidence="2">LJ96T</strain>
    </source>
</reference>
<dbReference type="KEGG" id="lrz:BJI69_16235"/>
<dbReference type="STRING" id="1440763.BJI69_16235"/>
<evidence type="ECO:0000313" key="1">
    <source>
        <dbReference type="EMBL" id="APG05294.1"/>
    </source>
</evidence>
<gene>
    <name evidence="1" type="ORF">BJI69_16235</name>
</gene>
<evidence type="ECO:0000313" key="2">
    <source>
        <dbReference type="Proteomes" id="UP000182987"/>
    </source>
</evidence>
<name>A0A1L3EW93_9GAMM</name>
<protein>
    <submittedName>
        <fullName evidence="1">Uncharacterized protein</fullName>
    </submittedName>
</protein>
<keyword evidence="2" id="KW-1185">Reference proteome</keyword>
<dbReference type="AlphaFoldDB" id="A0A1L3EW93"/>
<accession>A0A1L3EW93</accession>
<proteinExistence type="predicted"/>
<dbReference type="EMBL" id="CP017480">
    <property type="protein sequence ID" value="APG05294.1"/>
    <property type="molecule type" value="Genomic_DNA"/>
</dbReference>
<organism evidence="1 2">
    <name type="scientific">Luteibacter rhizovicinus DSM 16549</name>
    <dbReference type="NCBI Taxonomy" id="1440763"/>
    <lineage>
        <taxon>Bacteria</taxon>
        <taxon>Pseudomonadati</taxon>
        <taxon>Pseudomonadota</taxon>
        <taxon>Gammaproteobacteria</taxon>
        <taxon>Lysobacterales</taxon>
        <taxon>Rhodanobacteraceae</taxon>
        <taxon>Luteibacter</taxon>
    </lineage>
</organism>
<sequence>MSVFAIGSAATGAWLVQALATDARVSRWLAAEATANDLKARMRVNADGVTAGGYTLSSEAAACVRGCDPVALAGDDMRRFHDALSKQLGPGADGDVHCEAGAACVIRIRWQGQELLAWPVKP</sequence>
<dbReference type="Proteomes" id="UP000182987">
    <property type="component" value="Chromosome"/>
</dbReference>